<dbReference type="InterPro" id="IPR008930">
    <property type="entry name" value="Terpenoid_cyclase/PrenylTrfase"/>
</dbReference>
<organism evidence="2 3">
    <name type="scientific">Nocardia wallacei</name>
    <dbReference type="NCBI Taxonomy" id="480035"/>
    <lineage>
        <taxon>Bacteria</taxon>
        <taxon>Bacillati</taxon>
        <taxon>Actinomycetota</taxon>
        <taxon>Actinomycetes</taxon>
        <taxon>Mycobacteriales</taxon>
        <taxon>Nocardiaceae</taxon>
        <taxon>Nocardia</taxon>
    </lineage>
</organism>
<dbReference type="Proteomes" id="UP000516173">
    <property type="component" value="Chromosome"/>
</dbReference>
<name>A0A7G1KN28_9NOCA</name>
<dbReference type="SUPFAM" id="SSF48239">
    <property type="entry name" value="Terpenoid cyclases/Protein prenyltransferases"/>
    <property type="match status" value="1"/>
</dbReference>
<dbReference type="GeneID" id="80348503"/>
<accession>A0A7G1KN28</accession>
<dbReference type="InterPro" id="IPR032696">
    <property type="entry name" value="SQ_cyclase_C"/>
</dbReference>
<gene>
    <name evidence="2" type="ORF">NWFMUON74_40130</name>
</gene>
<reference evidence="2 3" key="1">
    <citation type="submission" date="2020-08" db="EMBL/GenBank/DDBJ databases">
        <title>Genome Sequencing of Nocardia wallacei strain FMUON74 and assembly.</title>
        <authorList>
            <person name="Toyokawa M."/>
            <person name="Uesaka K."/>
        </authorList>
    </citation>
    <scope>NUCLEOTIDE SEQUENCE [LARGE SCALE GENOMIC DNA]</scope>
    <source>
        <strain evidence="2 3">FMUON74</strain>
    </source>
</reference>
<keyword evidence="3" id="KW-1185">Reference proteome</keyword>
<sequence>MAPGFPPDCDITATTVTVLRRCGFDTDPQILSRYESDSACFTYYAGERHPSPTVNAHVLDALGHLSDSPVMRRIADKSVAFLIDSHDASGSWTDKWHASPYYSASRCAPALARHAEDTAGHVIARTVRWVLDTQRPDGSWGVWAGTPEETAYAIQTLIWAAKDLPARDRAIRTGTRYLHDLQGSGDSHPPLWHGKELFTPHRIVNATIHATLHSAARWSNDPAATH</sequence>
<dbReference type="Gene3D" id="1.50.10.20">
    <property type="match status" value="1"/>
</dbReference>
<evidence type="ECO:0000313" key="3">
    <source>
        <dbReference type="Proteomes" id="UP000516173"/>
    </source>
</evidence>
<dbReference type="AlphaFoldDB" id="A0A7G1KN28"/>
<evidence type="ECO:0000313" key="2">
    <source>
        <dbReference type="EMBL" id="BCK56241.1"/>
    </source>
</evidence>
<dbReference type="RefSeq" id="WP_232110464.1">
    <property type="nucleotide sequence ID" value="NZ_AP023396.1"/>
</dbReference>
<proteinExistence type="predicted"/>
<dbReference type="Pfam" id="PF13243">
    <property type="entry name" value="SQHop_cyclase_C"/>
    <property type="match status" value="1"/>
</dbReference>
<evidence type="ECO:0000259" key="1">
    <source>
        <dbReference type="Pfam" id="PF13243"/>
    </source>
</evidence>
<feature type="domain" description="Squalene cyclase C-terminal" evidence="1">
    <location>
        <begin position="50"/>
        <end position="182"/>
    </location>
</feature>
<protein>
    <recommendedName>
        <fullName evidence="1">Squalene cyclase C-terminal domain-containing protein</fullName>
    </recommendedName>
</protein>
<dbReference type="EMBL" id="AP023396">
    <property type="protein sequence ID" value="BCK56241.1"/>
    <property type="molecule type" value="Genomic_DNA"/>
</dbReference>
<dbReference type="KEGG" id="nwl:NWFMUON74_40130"/>